<proteinExistence type="predicted"/>
<evidence type="ECO:0000313" key="1">
    <source>
        <dbReference type="EMBL" id="QRO84936.1"/>
    </source>
</evidence>
<dbReference type="Proteomes" id="UP000627155">
    <property type="component" value="Chromosome"/>
</dbReference>
<keyword evidence="2" id="KW-1185">Reference proteome</keyword>
<evidence type="ECO:0000313" key="2">
    <source>
        <dbReference type="Proteomes" id="UP000627155"/>
    </source>
</evidence>
<accession>A0ABX7HE90</accession>
<dbReference type="RefSeq" id="WP_142381100.1">
    <property type="nucleotide sequence ID" value="NZ_CBCPHH010000004.1"/>
</dbReference>
<reference evidence="1 2" key="1">
    <citation type="submission" date="2021-02" db="EMBL/GenBank/DDBJ databases">
        <title>FDA dAtabase for Regulatory Grade micrObial Sequences (FDA-ARGOS): Supporting development and validation of Infectious Disease Dx tests.</title>
        <authorList>
            <person name="Sproer C."/>
            <person name="Gronow S."/>
            <person name="Severitt S."/>
            <person name="Schroder I."/>
            <person name="Tallon L."/>
            <person name="Sadzewicz L."/>
            <person name="Zhao X."/>
            <person name="Boylan J."/>
            <person name="Ott S."/>
            <person name="Bowen H."/>
            <person name="Vavikolanu K."/>
            <person name="Mehta A."/>
            <person name="Aluvathingal J."/>
            <person name="Nadendla S."/>
            <person name="Lowell S."/>
            <person name="Myers T."/>
            <person name="Yan Y."/>
            <person name="Sichtig H."/>
        </authorList>
    </citation>
    <scope>NUCLEOTIDE SEQUENCE [LARGE SCALE GENOMIC DNA]</scope>
    <source>
        <strain evidence="1 2">FDAARGOS_1207</strain>
    </source>
</reference>
<organism evidence="1 2">
    <name type="scientific">Mammaliicoccus vitulinus</name>
    <dbReference type="NCBI Taxonomy" id="71237"/>
    <lineage>
        <taxon>Bacteria</taxon>
        <taxon>Bacillati</taxon>
        <taxon>Bacillota</taxon>
        <taxon>Bacilli</taxon>
        <taxon>Bacillales</taxon>
        <taxon>Staphylococcaceae</taxon>
        <taxon>Mammaliicoccus</taxon>
    </lineage>
</organism>
<dbReference type="EMBL" id="CP069486">
    <property type="protein sequence ID" value="QRO84936.1"/>
    <property type="molecule type" value="Genomic_DNA"/>
</dbReference>
<gene>
    <name evidence="1" type="ORF">I6J37_12275</name>
</gene>
<protein>
    <submittedName>
        <fullName evidence="1">Uncharacterized protein</fullName>
    </submittedName>
</protein>
<sequence>MMNKYINLMINKFESYIYMLDTVEPTNDTAKFLNDKVIYKEIHKVKSYLKSFDDRTEKFILYTDYLDLLSIIYNDVHTSTTKRNTMIVALNNAIHDLNKMNQELAYESR</sequence>
<name>A0ABX7HE90_9STAP</name>